<feature type="region of interest" description="Disordered" evidence="1">
    <location>
        <begin position="1"/>
        <end position="33"/>
    </location>
</feature>
<name>A0ABS6QTB7_9PSED</name>
<keyword evidence="3" id="KW-1185">Reference proteome</keyword>
<evidence type="ECO:0000313" key="3">
    <source>
        <dbReference type="Proteomes" id="UP001049200"/>
    </source>
</evidence>
<comment type="caution">
    <text evidence="2">The sequence shown here is derived from an EMBL/GenBank/DDBJ whole genome shotgun (WGS) entry which is preliminary data.</text>
</comment>
<dbReference type="RefSeq" id="WP_217872408.1">
    <property type="nucleotide sequence ID" value="NZ_JAHSTU010000005.1"/>
</dbReference>
<gene>
    <name evidence="2" type="ORF">KVG88_19090</name>
</gene>
<evidence type="ECO:0000256" key="1">
    <source>
        <dbReference type="SAM" id="MobiDB-lite"/>
    </source>
</evidence>
<proteinExistence type="predicted"/>
<dbReference type="Proteomes" id="UP001049200">
    <property type="component" value="Unassembled WGS sequence"/>
</dbReference>
<evidence type="ECO:0000313" key="2">
    <source>
        <dbReference type="EMBL" id="MBV4522169.1"/>
    </source>
</evidence>
<accession>A0ABS6QTB7</accession>
<reference evidence="2" key="1">
    <citation type="submission" date="2021-06" db="EMBL/GenBank/DDBJ databases">
        <title>Updating the genus Pseudomonas: Description of 43 new species and partition of the Pseudomonas putida group.</title>
        <authorList>
            <person name="Girard L."/>
            <person name="Lood C."/>
            <person name="Vandamme P."/>
            <person name="Rokni-Zadeh H."/>
            <person name="Van Noort V."/>
            <person name="Hofte M."/>
            <person name="Lavigne R."/>
            <person name="De Mot R."/>
        </authorList>
    </citation>
    <scope>NUCLEOTIDE SEQUENCE</scope>
    <source>
        <strain evidence="2">SWRI74</strain>
    </source>
</reference>
<dbReference type="EMBL" id="JAHSTU010000005">
    <property type="protein sequence ID" value="MBV4522169.1"/>
    <property type="molecule type" value="Genomic_DNA"/>
</dbReference>
<sequence length="92" mass="10580">MTDETPAARKTRLARERKQAERKRNRDKRQAMGANKLKMEVFIGTTRALEQIRHAGDFDERDHALTIVIHRVADLSRSNPAAFRKLIKGISI</sequence>
<organism evidence="2 3">
    <name type="scientific">Pseudomonas azerbaijanoccidentalis</name>
    <dbReference type="NCBI Taxonomy" id="2842347"/>
    <lineage>
        <taxon>Bacteria</taxon>
        <taxon>Pseudomonadati</taxon>
        <taxon>Pseudomonadota</taxon>
        <taxon>Gammaproteobacteria</taxon>
        <taxon>Pseudomonadales</taxon>
        <taxon>Pseudomonadaceae</taxon>
        <taxon>Pseudomonas</taxon>
    </lineage>
</organism>
<protein>
    <submittedName>
        <fullName evidence="2">Uncharacterized protein</fullName>
    </submittedName>
</protein>
<feature type="compositionally biased region" description="Basic and acidic residues" evidence="1">
    <location>
        <begin position="13"/>
        <end position="30"/>
    </location>
</feature>